<dbReference type="PANTHER" id="PTHR33307:SF6">
    <property type="entry name" value="ALPHA-RHAMNOSIDASE (EUROFUNG)-RELATED"/>
    <property type="match status" value="1"/>
</dbReference>
<dbReference type="Gene3D" id="2.60.420.10">
    <property type="entry name" value="Maltose phosphorylase, domain 3"/>
    <property type="match status" value="1"/>
</dbReference>
<dbReference type="InterPro" id="IPR013737">
    <property type="entry name" value="Bac_rhamnosid_N"/>
</dbReference>
<evidence type="ECO:0000256" key="3">
    <source>
        <dbReference type="ARBA" id="ARBA00022801"/>
    </source>
</evidence>
<dbReference type="GO" id="GO:0005975">
    <property type="term" value="P:carbohydrate metabolic process"/>
    <property type="evidence" value="ECO:0007669"/>
    <property type="project" value="InterPro"/>
</dbReference>
<accession>A0A9W8R7E3</accession>
<organism evidence="8 9">
    <name type="scientific">Fusarium falciforme</name>
    <dbReference type="NCBI Taxonomy" id="195108"/>
    <lineage>
        <taxon>Eukaryota</taxon>
        <taxon>Fungi</taxon>
        <taxon>Dikarya</taxon>
        <taxon>Ascomycota</taxon>
        <taxon>Pezizomycotina</taxon>
        <taxon>Sordariomycetes</taxon>
        <taxon>Hypocreomycetidae</taxon>
        <taxon>Hypocreales</taxon>
        <taxon>Nectriaceae</taxon>
        <taxon>Fusarium</taxon>
        <taxon>Fusarium solani species complex</taxon>
    </lineage>
</organism>
<evidence type="ECO:0000259" key="7">
    <source>
        <dbReference type="Pfam" id="PF17390"/>
    </source>
</evidence>
<dbReference type="SUPFAM" id="SSF49785">
    <property type="entry name" value="Galactose-binding domain-like"/>
    <property type="match status" value="1"/>
</dbReference>
<dbReference type="Pfam" id="PF05592">
    <property type="entry name" value="Bac_rhamnosid"/>
    <property type="match status" value="1"/>
</dbReference>
<feature type="domain" description="Alpha-L-rhamnosidase six-hairpin glycosidase" evidence="6">
    <location>
        <begin position="441"/>
        <end position="793"/>
    </location>
</feature>
<evidence type="ECO:0000313" key="9">
    <source>
        <dbReference type="Proteomes" id="UP001152087"/>
    </source>
</evidence>
<proteinExistence type="predicted"/>
<dbReference type="InterPro" id="IPR035398">
    <property type="entry name" value="Bac_rhamnosid_C"/>
</dbReference>
<feature type="domain" description="Alpha-L-rhamnosidase C-terminal" evidence="7">
    <location>
        <begin position="796"/>
        <end position="877"/>
    </location>
</feature>
<sequence>MSSLKVVDVRFEHYRPENTLGVHETKPRISWRFENAPENFTQEEYELQLSKVTRGETAEVCSVKRTSPDSQLVAWPHEESIQSREIYSIRVRARGKGHSESTAWSEPATLEAGLFDRKEWTSKLISAPWSDDNNDKPQPADLFRKEFKVDSDVQSARLYITAQGIYEAELNGKRVGDYFLAPGWNCYDSQLNYQTYDVTGLLSSGENCLGMHVAEGWYKGRLGFEGGQRNIWGSRTGLQAQLEVHLKDGSTYTVVTDDTWTASQGPIKLAEIYDGEKYDATAEIPGWSSPGVASGDWKAVDILPPISESVTLNAGFSEPVRRIETVKPTTLITTPSGKTVLDFGQNLVGYIRIKSIKGPRGHSVTITHAEVMEKEELGIRPLRFAAAQDVYTLKGDEKGESYEPRFTFHGFRYAQIDNWPSKEDNLLDVLEAVVCNTDMEEQGTFACSDDKLNRLFSNVRWGMRGNFVSIPTDCPQRDERLGWTGDLALFAPTATFVYGCVSILRDWLQDVWADQKKQKGIPPMVTPNILHYNKFWGNPWPCAIWHDVTVLAPWALWEETADPTVLADQYESMEEWLKCIPRNKTGATHLWDSNSIQLADWLDPTAPPDAPQKAQANPHLVADAFLIRSLDLVARVAEILGRTEDASRYKSEAASARAEFRGEYVTPSGRILSECQTSYCLAICFDLLESHQLARAGERLVDIVRRNGFCVGTGFAGTPFICEALTRTGHSDVAYSMLLNETCPSWLYTISMGATTMWERWDSMLPDGTINPGEMTSFNHYAYGAVAKFMVERLAGLQQLESGWKKTRVQPEIGGEFKWASAQHLTPYGIVSSSWNLKEIEGEEGAFTLQVDVVVPPTTTMEVILPAPEGPRTEVVGSGKWSFSTRYERNYQWPVKAIRLTLPGLAPEE</sequence>
<feature type="domain" description="Alpha-L-rhamnosidase concanavalin-like" evidence="4">
    <location>
        <begin position="333"/>
        <end position="428"/>
    </location>
</feature>
<evidence type="ECO:0000313" key="8">
    <source>
        <dbReference type="EMBL" id="KAJ4189234.1"/>
    </source>
</evidence>
<dbReference type="PANTHER" id="PTHR33307">
    <property type="entry name" value="ALPHA-RHAMNOSIDASE (EUROFUNG)"/>
    <property type="match status" value="1"/>
</dbReference>
<dbReference type="GO" id="GO:0030596">
    <property type="term" value="F:alpha-L-rhamnosidase activity"/>
    <property type="evidence" value="ECO:0007669"/>
    <property type="project" value="UniProtKB-EC"/>
</dbReference>
<dbReference type="Pfam" id="PF08531">
    <property type="entry name" value="Bac_rhamnosid_N"/>
    <property type="match status" value="1"/>
</dbReference>
<dbReference type="SUPFAM" id="SSF48208">
    <property type="entry name" value="Six-hairpin glycosidases"/>
    <property type="match status" value="1"/>
</dbReference>
<dbReference type="Pfam" id="PF17390">
    <property type="entry name" value="Bac_rhamnosid_C"/>
    <property type="match status" value="1"/>
</dbReference>
<dbReference type="InterPro" id="IPR008928">
    <property type="entry name" value="6-hairpin_glycosidase_sf"/>
</dbReference>
<dbReference type="Proteomes" id="UP001152087">
    <property type="component" value="Unassembled WGS sequence"/>
</dbReference>
<dbReference type="AlphaFoldDB" id="A0A9W8R7E3"/>
<evidence type="ECO:0000256" key="2">
    <source>
        <dbReference type="ARBA" id="ARBA00012652"/>
    </source>
</evidence>
<evidence type="ECO:0000259" key="5">
    <source>
        <dbReference type="Pfam" id="PF08531"/>
    </source>
</evidence>
<comment type="caution">
    <text evidence="8">The sequence shown here is derived from an EMBL/GenBank/DDBJ whole genome shotgun (WGS) entry which is preliminary data.</text>
</comment>
<dbReference type="Gene3D" id="1.50.10.10">
    <property type="match status" value="1"/>
</dbReference>
<dbReference type="EMBL" id="JAOQAV010000013">
    <property type="protein sequence ID" value="KAJ4189234.1"/>
    <property type="molecule type" value="Genomic_DNA"/>
</dbReference>
<dbReference type="PIRSF" id="PIRSF010631">
    <property type="entry name" value="A-rhamnsds"/>
    <property type="match status" value="1"/>
</dbReference>
<dbReference type="Gene3D" id="2.60.120.260">
    <property type="entry name" value="Galactose-binding domain-like"/>
    <property type="match status" value="2"/>
</dbReference>
<evidence type="ECO:0000259" key="6">
    <source>
        <dbReference type="Pfam" id="PF17389"/>
    </source>
</evidence>
<evidence type="ECO:0000256" key="1">
    <source>
        <dbReference type="ARBA" id="ARBA00001445"/>
    </source>
</evidence>
<dbReference type="InterPro" id="IPR016007">
    <property type="entry name" value="Alpha_rhamnosid"/>
</dbReference>
<gene>
    <name evidence="8" type="ORF">NW755_006053</name>
</gene>
<dbReference type="InterPro" id="IPR008979">
    <property type="entry name" value="Galactose-bd-like_sf"/>
</dbReference>
<dbReference type="Gene3D" id="2.60.40.10">
    <property type="entry name" value="Immunoglobulins"/>
    <property type="match status" value="1"/>
</dbReference>
<dbReference type="Pfam" id="PF25788">
    <property type="entry name" value="Ig_Rha78A_N"/>
    <property type="match status" value="1"/>
</dbReference>
<protein>
    <recommendedName>
        <fullName evidence="2">alpha-L-rhamnosidase</fullName>
        <ecNumber evidence="2">3.2.1.40</ecNumber>
    </recommendedName>
</protein>
<keyword evidence="3" id="KW-0378">Hydrolase</keyword>
<comment type="catalytic activity">
    <reaction evidence="1">
        <text>Hydrolysis of terminal non-reducing alpha-L-rhamnose residues in alpha-L-rhamnosides.</text>
        <dbReference type="EC" id="3.2.1.40"/>
    </reaction>
</comment>
<evidence type="ECO:0000259" key="4">
    <source>
        <dbReference type="Pfam" id="PF05592"/>
    </source>
</evidence>
<dbReference type="Pfam" id="PF17389">
    <property type="entry name" value="Bac_rhamnosid6H"/>
    <property type="match status" value="1"/>
</dbReference>
<feature type="domain" description="Bacterial alpha-L-rhamnosidase N-terminal" evidence="5">
    <location>
        <begin position="152"/>
        <end position="323"/>
    </location>
</feature>
<dbReference type="InterPro" id="IPR035396">
    <property type="entry name" value="Bac_rhamnosid6H"/>
</dbReference>
<keyword evidence="9" id="KW-1185">Reference proteome</keyword>
<dbReference type="InterPro" id="IPR013783">
    <property type="entry name" value="Ig-like_fold"/>
</dbReference>
<dbReference type="InterPro" id="IPR008902">
    <property type="entry name" value="Rhamnosid_concanavalin"/>
</dbReference>
<dbReference type="EC" id="3.2.1.40" evidence="2"/>
<name>A0A9W8R7E3_9HYPO</name>
<reference evidence="8" key="1">
    <citation type="submission" date="2022-09" db="EMBL/GenBank/DDBJ databases">
        <title>Fusarium specimens isolated from Avocado Roots.</title>
        <authorList>
            <person name="Stajich J."/>
            <person name="Roper C."/>
            <person name="Heimlech-Rivalta G."/>
        </authorList>
    </citation>
    <scope>NUCLEOTIDE SEQUENCE</scope>
    <source>
        <strain evidence="8">A02</strain>
    </source>
</reference>
<dbReference type="InterPro" id="IPR012341">
    <property type="entry name" value="6hp_glycosidase-like_sf"/>
</dbReference>